<sequence>MRKKWCAAFFILVLLPLCSESLRDQNKTYFDSIQWEELNDLAIPSLPEPYTIESNRPIPYADTIDDGAILPSLPQLGILDYQNIPEDLLGFCDTVAAAMVAKSIDSALFSTQKPFLPHLGRFMFEHFPDFSYAFYGRPSFKQDGSAIILMRLTVKQAAPEVSNKNQDTAIQQDTVVQNGETEPAAFPIESTKSIENTEGTKAIEEDVKDQPENIADVPNLFADDEQPLFIMMELGAVKEETVWKISYIDFKGAEYADSALTD</sequence>
<evidence type="ECO:0008006" key="4">
    <source>
        <dbReference type="Google" id="ProtNLM"/>
    </source>
</evidence>
<keyword evidence="1" id="KW-0732">Signal</keyword>
<feature type="signal peptide" evidence="1">
    <location>
        <begin position="1"/>
        <end position="19"/>
    </location>
</feature>
<evidence type="ECO:0000313" key="3">
    <source>
        <dbReference type="Proteomes" id="UP000464374"/>
    </source>
</evidence>
<proteinExistence type="predicted"/>
<dbReference type="Proteomes" id="UP000464374">
    <property type="component" value="Chromosome"/>
</dbReference>
<dbReference type="KEGG" id="trz:GWP43_07035"/>
<accession>A0A6P1Y1U8</accession>
<gene>
    <name evidence="2" type="ORF">GWP43_07035</name>
</gene>
<name>A0A6P1Y1U8_9SPIR</name>
<evidence type="ECO:0000256" key="1">
    <source>
        <dbReference type="SAM" id="SignalP"/>
    </source>
</evidence>
<organism evidence="2 3">
    <name type="scientific">Treponema vincentii</name>
    <dbReference type="NCBI Taxonomy" id="69710"/>
    <lineage>
        <taxon>Bacteria</taxon>
        <taxon>Pseudomonadati</taxon>
        <taxon>Spirochaetota</taxon>
        <taxon>Spirochaetia</taxon>
        <taxon>Spirochaetales</taxon>
        <taxon>Treponemataceae</taxon>
        <taxon>Treponema</taxon>
    </lineage>
</organism>
<dbReference type="RefSeq" id="WP_162663569.1">
    <property type="nucleotide sequence ID" value="NZ_CP048020.1"/>
</dbReference>
<feature type="chain" id="PRO_5026695676" description="Lipoprotein" evidence="1">
    <location>
        <begin position="20"/>
        <end position="262"/>
    </location>
</feature>
<evidence type="ECO:0000313" key="2">
    <source>
        <dbReference type="EMBL" id="QHX43240.1"/>
    </source>
</evidence>
<reference evidence="2 3" key="1">
    <citation type="submission" date="2020-01" db="EMBL/GenBank/DDBJ databases">
        <title>Complete genome sequence of a human oral phylogroup 1 Treponema sp. strain ATCC 700766, originally isolated from periodontitis dental plaque.</title>
        <authorList>
            <person name="Chan Y."/>
            <person name="Huo Y.-B."/>
            <person name="Yu X.-L."/>
            <person name="Zeng H."/>
            <person name="Leung W.-K."/>
            <person name="Watt R.M."/>
        </authorList>
    </citation>
    <scope>NUCLEOTIDE SEQUENCE [LARGE SCALE GENOMIC DNA]</scope>
    <source>
        <strain evidence="2 3">OMZ 804</strain>
    </source>
</reference>
<dbReference type="EMBL" id="CP048020">
    <property type="protein sequence ID" value="QHX43240.1"/>
    <property type="molecule type" value="Genomic_DNA"/>
</dbReference>
<protein>
    <recommendedName>
        <fullName evidence="4">Lipoprotein</fullName>
    </recommendedName>
</protein>
<dbReference type="AlphaFoldDB" id="A0A6P1Y1U8"/>